<gene>
    <name evidence="2" type="ORF">QWY14_12570</name>
</gene>
<proteinExistence type="predicted"/>
<dbReference type="Gene3D" id="3.90.79.10">
    <property type="entry name" value="Nucleoside Triphosphate Pyrophosphohydrolase"/>
    <property type="match status" value="1"/>
</dbReference>
<dbReference type="InterPro" id="IPR015797">
    <property type="entry name" value="NUDIX_hydrolase-like_dom_sf"/>
</dbReference>
<organism evidence="2 3">
    <name type="scientific">Planococcus shixiaomingii</name>
    <dbReference type="NCBI Taxonomy" id="3058393"/>
    <lineage>
        <taxon>Bacteria</taxon>
        <taxon>Bacillati</taxon>
        <taxon>Bacillota</taxon>
        <taxon>Bacilli</taxon>
        <taxon>Bacillales</taxon>
        <taxon>Caryophanaceae</taxon>
        <taxon>Planococcus</taxon>
    </lineage>
</organism>
<protein>
    <submittedName>
        <fullName evidence="2">NUDIX domain-containing protein</fullName>
    </submittedName>
</protein>
<accession>A0ABT8N434</accession>
<dbReference type="Proteomes" id="UP001172055">
    <property type="component" value="Unassembled WGS sequence"/>
</dbReference>
<comment type="caution">
    <text evidence="2">The sequence shown here is derived from an EMBL/GenBank/DDBJ whole genome shotgun (WGS) entry which is preliminary data.</text>
</comment>
<dbReference type="RefSeq" id="WP_301724189.1">
    <property type="nucleotide sequence ID" value="NZ_JAUJWV010000002.1"/>
</dbReference>
<reference evidence="2 3" key="1">
    <citation type="submission" date="2023-06" db="EMBL/GenBank/DDBJ databases">
        <title>Novel species in genus Planococcus.</title>
        <authorList>
            <person name="Ning S."/>
        </authorList>
    </citation>
    <scope>NUCLEOTIDE SEQUENCE [LARGE SCALE GENOMIC DNA]</scope>
    <source>
        <strain evidence="2 3">N028</strain>
    </source>
</reference>
<evidence type="ECO:0000259" key="1">
    <source>
        <dbReference type="PROSITE" id="PS51462"/>
    </source>
</evidence>
<feature type="domain" description="Nudix hydrolase" evidence="1">
    <location>
        <begin position="28"/>
        <end position="159"/>
    </location>
</feature>
<evidence type="ECO:0000313" key="3">
    <source>
        <dbReference type="Proteomes" id="UP001172055"/>
    </source>
</evidence>
<sequence length="166" mass="18888">MTTETIVNWGGQEIRLRWHAAKKISEAEKVTSVHGYCFYEGKVALVHVKGRGFNVPGGHVENGETAEEALHREMLEEAYVTGAAQYIGAVEVDHTDNPDFLEGGPYPKIGYQLFYRVDIRECLPFLRENETLSRIWVEPEELPYVMDDHELGLLILEESLNTEPIK</sequence>
<dbReference type="Pfam" id="PF00293">
    <property type="entry name" value="NUDIX"/>
    <property type="match status" value="1"/>
</dbReference>
<dbReference type="PROSITE" id="PS51462">
    <property type="entry name" value="NUDIX"/>
    <property type="match status" value="1"/>
</dbReference>
<dbReference type="SUPFAM" id="SSF55811">
    <property type="entry name" value="Nudix"/>
    <property type="match status" value="1"/>
</dbReference>
<dbReference type="InterPro" id="IPR000086">
    <property type="entry name" value="NUDIX_hydrolase_dom"/>
</dbReference>
<dbReference type="EMBL" id="JAUJWV010000002">
    <property type="protein sequence ID" value="MDN7242640.1"/>
    <property type="molecule type" value="Genomic_DNA"/>
</dbReference>
<name>A0ABT8N434_9BACL</name>
<keyword evidence="3" id="KW-1185">Reference proteome</keyword>
<evidence type="ECO:0000313" key="2">
    <source>
        <dbReference type="EMBL" id="MDN7242640.1"/>
    </source>
</evidence>